<dbReference type="Proteomes" id="UP001152747">
    <property type="component" value="Unassembled WGS sequence"/>
</dbReference>
<keyword evidence="2" id="KW-1185">Reference proteome</keyword>
<gene>
    <name evidence="1" type="ORF">CAMP_LOCUS2082</name>
</gene>
<reference evidence="1" key="1">
    <citation type="submission" date="2022-11" db="EMBL/GenBank/DDBJ databases">
        <authorList>
            <person name="Kikuchi T."/>
        </authorList>
    </citation>
    <scope>NUCLEOTIDE SEQUENCE</scope>
    <source>
        <strain evidence="1">PS1010</strain>
    </source>
</reference>
<sequence>MQANDVVLRNVEWMEVSNKNTLSSECRLRNRNPGTTRNSDRNVEIWTAENSLNAKWGFVEFANIEVTETIEMARVQLSETQYPGFKLHLKHSQLAHHNLHQMHQMPEFKYRLSQSLMEILKQ</sequence>
<protein>
    <submittedName>
        <fullName evidence="1">Uncharacterized protein</fullName>
    </submittedName>
</protein>
<evidence type="ECO:0000313" key="2">
    <source>
        <dbReference type="Proteomes" id="UP001152747"/>
    </source>
</evidence>
<proteinExistence type="predicted"/>
<dbReference type="AlphaFoldDB" id="A0A9P1MTU4"/>
<dbReference type="EMBL" id="CANHGI010000001">
    <property type="protein sequence ID" value="CAI5439445.1"/>
    <property type="molecule type" value="Genomic_DNA"/>
</dbReference>
<accession>A0A9P1MTU4</accession>
<comment type="caution">
    <text evidence="1">The sequence shown here is derived from an EMBL/GenBank/DDBJ whole genome shotgun (WGS) entry which is preliminary data.</text>
</comment>
<evidence type="ECO:0000313" key="1">
    <source>
        <dbReference type="EMBL" id="CAI5439445.1"/>
    </source>
</evidence>
<name>A0A9P1MTU4_9PELO</name>
<organism evidence="1 2">
    <name type="scientific">Caenorhabditis angaria</name>
    <dbReference type="NCBI Taxonomy" id="860376"/>
    <lineage>
        <taxon>Eukaryota</taxon>
        <taxon>Metazoa</taxon>
        <taxon>Ecdysozoa</taxon>
        <taxon>Nematoda</taxon>
        <taxon>Chromadorea</taxon>
        <taxon>Rhabditida</taxon>
        <taxon>Rhabditina</taxon>
        <taxon>Rhabditomorpha</taxon>
        <taxon>Rhabditoidea</taxon>
        <taxon>Rhabditidae</taxon>
        <taxon>Peloderinae</taxon>
        <taxon>Caenorhabditis</taxon>
    </lineage>
</organism>